<reference evidence="1" key="1">
    <citation type="journal article" date="2016" name="Nat. Genet.">
        <title>A high-quality carrot genome assembly provides new insights into carotenoid accumulation and asterid genome evolution.</title>
        <authorList>
            <person name="Iorizzo M."/>
            <person name="Ellison S."/>
            <person name="Senalik D."/>
            <person name="Zeng P."/>
            <person name="Satapoomin P."/>
            <person name="Huang J."/>
            <person name="Bowman M."/>
            <person name="Iovene M."/>
            <person name="Sanseverino W."/>
            <person name="Cavagnaro P."/>
            <person name="Yildiz M."/>
            <person name="Macko-Podgorni A."/>
            <person name="Moranska E."/>
            <person name="Grzebelus E."/>
            <person name="Grzebelus D."/>
            <person name="Ashrafi H."/>
            <person name="Zheng Z."/>
            <person name="Cheng S."/>
            <person name="Spooner D."/>
            <person name="Van Deynze A."/>
            <person name="Simon P."/>
        </authorList>
    </citation>
    <scope>NUCLEOTIDE SEQUENCE</scope>
    <source>
        <tissue evidence="1">Leaf</tissue>
    </source>
</reference>
<accession>A0A161Y789</accession>
<dbReference type="EMBL" id="CP093349">
    <property type="protein sequence ID" value="WOH09627.1"/>
    <property type="molecule type" value="Genomic_DNA"/>
</dbReference>
<gene>
    <name evidence="1" type="ORF">DCAR_0729085</name>
</gene>
<dbReference type="Proteomes" id="UP000077755">
    <property type="component" value="Chromosome 7"/>
</dbReference>
<protein>
    <submittedName>
        <fullName evidence="1">Uncharacterized protein</fullName>
    </submittedName>
</protein>
<sequence length="108" mass="11861">MHPFVFAWVAFGGWFDGSLMGRGGAVVARVVTRWWCSGGKDAVGCKQRGFEGRLLTGSRRRQIKEGCWRLDGGLLGEIKQMGDCGGETRGKQGRERGWLGTAKVDGLW</sequence>
<evidence type="ECO:0000313" key="1">
    <source>
        <dbReference type="EMBL" id="WOH09627.1"/>
    </source>
</evidence>
<reference evidence="1" key="2">
    <citation type="submission" date="2022-03" db="EMBL/GenBank/DDBJ databases">
        <title>Draft title - Genomic analysis of global carrot germplasm unveils the trajectory of domestication and the origin of high carotenoid orange carrot.</title>
        <authorList>
            <person name="Iorizzo M."/>
            <person name="Ellison S."/>
            <person name="Senalik D."/>
            <person name="Macko-Podgorni A."/>
            <person name="Grzebelus D."/>
            <person name="Bostan H."/>
            <person name="Rolling W."/>
            <person name="Curaba J."/>
            <person name="Simon P."/>
        </authorList>
    </citation>
    <scope>NUCLEOTIDE SEQUENCE</scope>
    <source>
        <tissue evidence="1">Leaf</tissue>
    </source>
</reference>
<proteinExistence type="predicted"/>
<organism evidence="1 2">
    <name type="scientific">Daucus carota subsp. sativus</name>
    <name type="common">Carrot</name>
    <dbReference type="NCBI Taxonomy" id="79200"/>
    <lineage>
        <taxon>Eukaryota</taxon>
        <taxon>Viridiplantae</taxon>
        <taxon>Streptophyta</taxon>
        <taxon>Embryophyta</taxon>
        <taxon>Tracheophyta</taxon>
        <taxon>Spermatophyta</taxon>
        <taxon>Magnoliopsida</taxon>
        <taxon>eudicotyledons</taxon>
        <taxon>Gunneridae</taxon>
        <taxon>Pentapetalae</taxon>
        <taxon>asterids</taxon>
        <taxon>campanulids</taxon>
        <taxon>Apiales</taxon>
        <taxon>Apiaceae</taxon>
        <taxon>Apioideae</taxon>
        <taxon>Scandiceae</taxon>
        <taxon>Daucinae</taxon>
        <taxon>Daucus</taxon>
        <taxon>Daucus sect. Daucus</taxon>
    </lineage>
</organism>
<dbReference type="Gramene" id="KZM88259">
    <property type="protein sequence ID" value="KZM88259"/>
    <property type="gene ID" value="DCAR_025334"/>
</dbReference>
<evidence type="ECO:0000313" key="2">
    <source>
        <dbReference type="Proteomes" id="UP000077755"/>
    </source>
</evidence>
<dbReference type="AlphaFoldDB" id="A0A161Y789"/>
<keyword evidence="2" id="KW-1185">Reference proteome</keyword>
<name>A0A161Y789_DAUCS</name>